<reference evidence="4" key="1">
    <citation type="submission" date="2020-08" db="EMBL/GenBank/DDBJ databases">
        <title>Multicomponent nature underlies the extraordinary mechanical properties of spider dragline silk.</title>
        <authorList>
            <person name="Kono N."/>
            <person name="Nakamura H."/>
            <person name="Mori M."/>
            <person name="Yoshida Y."/>
            <person name="Ohtoshi R."/>
            <person name="Malay A.D."/>
            <person name="Moran D.A.P."/>
            <person name="Tomita M."/>
            <person name="Numata K."/>
            <person name="Arakawa K."/>
        </authorList>
    </citation>
    <scope>NUCLEOTIDE SEQUENCE</scope>
</reference>
<evidence type="ECO:0000313" key="5">
    <source>
        <dbReference type="Proteomes" id="UP000887013"/>
    </source>
</evidence>
<evidence type="ECO:0000313" key="4">
    <source>
        <dbReference type="EMBL" id="GFS92937.1"/>
    </source>
</evidence>
<name>A0A8X6N4B9_NEPPI</name>
<sequence length="544" mass="61126">MPFPILSLLVSLLFVNGINCVHRSSHKRTSKPFTPPSPVDEQSVAEALKILNFGKETLGLNTEDPLSLMELVNNPDLKVKSEQAQKLALNPQNFPKLPVGRQYLTLSGKDGKMILENFTKVTPDPSTVAGNANNVQDVFKMTMEKMTPTSKAKEFRKITIIESNDLKPSSHKELSHPSHFRHKRKKKKHKKIRSHDREKRARFTPLLSLLNGEYSPRIHEHKDSDKTNAGDNETHRLGEEGFGGGFLVTKLFGKISTTRKTFGVESIRRNIPEVLDIHLPNIPTSSRVHSDVGKISSQSKLEERVTESSRKTIATGSIFDEEIFEKFIDSIGLGSSTRRTSRKVVSSSDVSAHLKEESTSLASLKVLPKTIEPHVTSVNKKGDLFPPLGVERYALVERVLPLERERDPFMSNVFGVAGIMSMALMCFITILIVYSNCTGRDPPLRKSSSSFKEDAEKDFGRLPENNKLHRDSPPPPERAAPELPKKMPRKDFGRLPKNKCVPYAGMYYYKTVALDDEDEFPCADLEWQSEVGDWLAELEDKSLL</sequence>
<evidence type="ECO:0000256" key="1">
    <source>
        <dbReference type="SAM" id="MobiDB-lite"/>
    </source>
</evidence>
<evidence type="ECO:0000256" key="2">
    <source>
        <dbReference type="SAM" id="Phobius"/>
    </source>
</evidence>
<organism evidence="4 5">
    <name type="scientific">Nephila pilipes</name>
    <name type="common">Giant wood spider</name>
    <name type="synonym">Nephila maculata</name>
    <dbReference type="NCBI Taxonomy" id="299642"/>
    <lineage>
        <taxon>Eukaryota</taxon>
        <taxon>Metazoa</taxon>
        <taxon>Ecdysozoa</taxon>
        <taxon>Arthropoda</taxon>
        <taxon>Chelicerata</taxon>
        <taxon>Arachnida</taxon>
        <taxon>Araneae</taxon>
        <taxon>Araneomorphae</taxon>
        <taxon>Entelegynae</taxon>
        <taxon>Araneoidea</taxon>
        <taxon>Nephilidae</taxon>
        <taxon>Nephila</taxon>
    </lineage>
</organism>
<dbReference type="AlphaFoldDB" id="A0A8X6N4B9"/>
<evidence type="ECO:0000256" key="3">
    <source>
        <dbReference type="SAM" id="SignalP"/>
    </source>
</evidence>
<feature type="region of interest" description="Disordered" evidence="1">
    <location>
        <begin position="443"/>
        <end position="491"/>
    </location>
</feature>
<feature type="compositionally biased region" description="Basic and acidic residues" evidence="1">
    <location>
        <begin position="479"/>
        <end position="491"/>
    </location>
</feature>
<proteinExistence type="predicted"/>
<keyword evidence="3" id="KW-0732">Signal</keyword>
<feature type="compositionally biased region" description="Basic and acidic residues" evidence="1">
    <location>
        <begin position="451"/>
        <end position="472"/>
    </location>
</feature>
<keyword evidence="2" id="KW-1133">Transmembrane helix</keyword>
<dbReference type="Proteomes" id="UP000887013">
    <property type="component" value="Unassembled WGS sequence"/>
</dbReference>
<feature type="transmembrane region" description="Helical" evidence="2">
    <location>
        <begin position="413"/>
        <end position="437"/>
    </location>
</feature>
<keyword evidence="2" id="KW-0472">Membrane</keyword>
<comment type="caution">
    <text evidence="4">The sequence shown here is derived from an EMBL/GenBank/DDBJ whole genome shotgun (WGS) entry which is preliminary data.</text>
</comment>
<feature type="signal peptide" evidence="3">
    <location>
        <begin position="1"/>
        <end position="20"/>
    </location>
</feature>
<feature type="compositionally biased region" description="Basic and acidic residues" evidence="1">
    <location>
        <begin position="167"/>
        <end position="176"/>
    </location>
</feature>
<gene>
    <name evidence="4" type="primary">AVEN_58750_1</name>
    <name evidence="4" type="ORF">NPIL_471942</name>
</gene>
<keyword evidence="5" id="KW-1185">Reference proteome</keyword>
<keyword evidence="2" id="KW-0812">Transmembrane</keyword>
<accession>A0A8X6N4B9</accession>
<feature type="compositionally biased region" description="Basic residues" evidence="1">
    <location>
        <begin position="178"/>
        <end position="194"/>
    </location>
</feature>
<protein>
    <submittedName>
        <fullName evidence="4">Uncharacterized protein</fullName>
    </submittedName>
</protein>
<feature type="chain" id="PRO_5036493082" evidence="3">
    <location>
        <begin position="21"/>
        <end position="544"/>
    </location>
</feature>
<dbReference type="EMBL" id="BMAW01099999">
    <property type="protein sequence ID" value="GFS92937.1"/>
    <property type="molecule type" value="Genomic_DNA"/>
</dbReference>
<feature type="region of interest" description="Disordered" evidence="1">
    <location>
        <begin position="167"/>
        <end position="199"/>
    </location>
</feature>
<dbReference type="OrthoDB" id="6430239at2759"/>